<feature type="region of interest" description="Disordered" evidence="7">
    <location>
        <begin position="561"/>
        <end position="607"/>
    </location>
</feature>
<dbReference type="GO" id="GO:0071949">
    <property type="term" value="F:FAD binding"/>
    <property type="evidence" value="ECO:0007669"/>
    <property type="project" value="InterPro"/>
</dbReference>
<reference evidence="9 10" key="1">
    <citation type="submission" date="2015-06" db="EMBL/GenBank/DDBJ databases">
        <title>Draft genome of the ant-associated black yeast Phialophora attae CBS 131958.</title>
        <authorList>
            <person name="Moreno L.F."/>
            <person name="Stielow B.J."/>
            <person name="de Hoog S."/>
            <person name="Vicente V.A."/>
            <person name="Weiss V.A."/>
            <person name="de Vries M."/>
            <person name="Cruz L.M."/>
            <person name="Souza E.M."/>
        </authorList>
    </citation>
    <scope>NUCLEOTIDE SEQUENCE [LARGE SCALE GENOMIC DNA]</scope>
    <source>
        <strain evidence="9 10">CBS 131958</strain>
    </source>
</reference>
<dbReference type="PROSITE" id="PS51387">
    <property type="entry name" value="FAD_PCMH"/>
    <property type="match status" value="1"/>
</dbReference>
<dbReference type="SUPFAM" id="SSF56176">
    <property type="entry name" value="FAD-binding/transporter-associated domain-like"/>
    <property type="match status" value="1"/>
</dbReference>
<organism evidence="9 10">
    <name type="scientific">Cyphellophora attinorum</name>
    <dbReference type="NCBI Taxonomy" id="1664694"/>
    <lineage>
        <taxon>Eukaryota</taxon>
        <taxon>Fungi</taxon>
        <taxon>Dikarya</taxon>
        <taxon>Ascomycota</taxon>
        <taxon>Pezizomycotina</taxon>
        <taxon>Eurotiomycetes</taxon>
        <taxon>Chaetothyriomycetidae</taxon>
        <taxon>Chaetothyriales</taxon>
        <taxon>Cyphellophoraceae</taxon>
        <taxon>Cyphellophora</taxon>
    </lineage>
</organism>
<dbReference type="GO" id="GO:0050614">
    <property type="term" value="F:Delta24-sterol reductase activity"/>
    <property type="evidence" value="ECO:0007669"/>
    <property type="project" value="UniProtKB-EC"/>
</dbReference>
<evidence type="ECO:0000313" key="9">
    <source>
        <dbReference type="EMBL" id="KPI38712.1"/>
    </source>
</evidence>
<feature type="region of interest" description="Disordered" evidence="7">
    <location>
        <begin position="507"/>
        <end position="543"/>
    </location>
</feature>
<evidence type="ECO:0000256" key="6">
    <source>
        <dbReference type="ARBA" id="ARBA00023136"/>
    </source>
</evidence>
<comment type="caution">
    <text evidence="9">The sequence shown here is derived from an EMBL/GenBank/DDBJ whole genome shotgun (WGS) entry which is preliminary data.</text>
</comment>
<evidence type="ECO:0000259" key="8">
    <source>
        <dbReference type="PROSITE" id="PS51387"/>
    </source>
</evidence>
<evidence type="ECO:0000313" key="10">
    <source>
        <dbReference type="Proteomes" id="UP000038010"/>
    </source>
</evidence>
<keyword evidence="10" id="KW-1185">Reference proteome</keyword>
<keyword evidence="6" id="KW-0472">Membrane</keyword>
<dbReference type="GO" id="GO:0005737">
    <property type="term" value="C:cytoplasm"/>
    <property type="evidence" value="ECO:0007669"/>
    <property type="project" value="TreeGrafter"/>
</dbReference>
<protein>
    <recommendedName>
        <fullName evidence="2">Delta(24)-sterol reductase</fullName>
        <ecNumber evidence="2">1.3.1.72</ecNumber>
    </recommendedName>
</protein>
<dbReference type="InterPro" id="IPR016169">
    <property type="entry name" value="FAD-bd_PCMH_sub2"/>
</dbReference>
<evidence type="ECO:0000256" key="3">
    <source>
        <dbReference type="ARBA" id="ARBA00022692"/>
    </source>
</evidence>
<dbReference type="GO" id="GO:0000246">
    <property type="term" value="F:Delta24(24-1) sterol reductase activity"/>
    <property type="evidence" value="ECO:0007669"/>
    <property type="project" value="TreeGrafter"/>
</dbReference>
<dbReference type="EMBL" id="LFJN01000017">
    <property type="protein sequence ID" value="KPI38712.1"/>
    <property type="molecule type" value="Genomic_DNA"/>
</dbReference>
<dbReference type="GO" id="GO:0008202">
    <property type="term" value="P:steroid metabolic process"/>
    <property type="evidence" value="ECO:0007669"/>
    <property type="project" value="TreeGrafter"/>
</dbReference>
<dbReference type="Gene3D" id="3.30.465.10">
    <property type="match status" value="1"/>
</dbReference>
<dbReference type="Pfam" id="PF01565">
    <property type="entry name" value="FAD_binding_4"/>
    <property type="match status" value="1"/>
</dbReference>
<dbReference type="PANTHER" id="PTHR10801">
    <property type="entry name" value="24-DEHYDROCHOLESTEROL REDUCTASE"/>
    <property type="match status" value="1"/>
</dbReference>
<dbReference type="InterPro" id="IPR040165">
    <property type="entry name" value="Diminuto-like"/>
</dbReference>
<evidence type="ECO:0000256" key="2">
    <source>
        <dbReference type="ARBA" id="ARBA00012405"/>
    </source>
</evidence>
<keyword evidence="4" id="KW-1133">Transmembrane helix</keyword>
<dbReference type="EC" id="1.3.1.72" evidence="2"/>
<sequence>MSDLQTRHDRDIALIAEKVKEFYKNQKPFRIYHGTTGSTRPMAFKAGTFIDTQKLNRIFPVNKEKMTMKVEPKVAMDELVAAAQKEGFLPQVVPELMGITAGGAFSGTAGESSSYIHGLFEETVAEIEIIVGDGTILKASANENAELWEGACSSMGTLGIITLLEVKLVPAKKYVQLDLRRANGIVDAMAKMELAIKDPQYEYVDGMLFEKDYGVVMFGKLTDKPDNGAEVRSFVKRNEPWFSNYIEKVGADRTKDPKPIALPVDQYFFRYDRGVFWGGKLAFDYFHVPFNRVTRWMLDPLMGSRVAYHGLHEGGFANKYIVQDFDMPESKAGPFVEYISTILPNYQFWLCPAKTGNDLKVMHKLLPPGGDQEKHRIMREERIYNVGVYGKGTKDHDKFVKLNREIEHKLWHDFCGVKILYAHAYYTEEEFWQIYNKAIYDEVRKKYNSETLPTVYDKISQDMQSGRREPKHLGGTIGAIRAFLGLLSHKRRTNYLLDKRGGSASAAAAKQSSAPTAKSVDEKPVNGVNGDLEKQAHGSSTTDGFDARAFAAQHVTSPHLKASMAASAPNGAAKDASSDVETAVDQTPTPESKDHAPAISAPTPTTEAARIPLPHTVTDEKLESTALSGASAIEKPVQASSTASDPIAAADDLFDRAVSAKETRPNGIVKA</sequence>
<keyword evidence="5" id="KW-0560">Oxidoreductase</keyword>
<accession>A0A0N1NXL5</accession>
<dbReference type="PANTHER" id="PTHR10801:SF0">
    <property type="entry name" value="DELTA(24)-STEROL REDUCTASE"/>
    <property type="match status" value="1"/>
</dbReference>
<dbReference type="AlphaFoldDB" id="A0A0N1NXL5"/>
<dbReference type="RefSeq" id="XP_017998675.1">
    <property type="nucleotide sequence ID" value="XM_018146145.1"/>
</dbReference>
<evidence type="ECO:0000256" key="7">
    <source>
        <dbReference type="SAM" id="MobiDB-lite"/>
    </source>
</evidence>
<dbReference type="GO" id="GO:0016020">
    <property type="term" value="C:membrane"/>
    <property type="evidence" value="ECO:0007669"/>
    <property type="project" value="UniProtKB-SubCell"/>
</dbReference>
<feature type="compositionally biased region" description="Low complexity" evidence="7">
    <location>
        <begin position="562"/>
        <end position="573"/>
    </location>
</feature>
<dbReference type="InterPro" id="IPR006094">
    <property type="entry name" value="Oxid_FAD_bind_N"/>
</dbReference>
<evidence type="ECO:0000256" key="4">
    <source>
        <dbReference type="ARBA" id="ARBA00022989"/>
    </source>
</evidence>
<dbReference type="InterPro" id="IPR016166">
    <property type="entry name" value="FAD-bd_PCMH"/>
</dbReference>
<proteinExistence type="predicted"/>
<evidence type="ECO:0000256" key="5">
    <source>
        <dbReference type="ARBA" id="ARBA00023002"/>
    </source>
</evidence>
<comment type="subcellular location">
    <subcellularLocation>
        <location evidence="1">Membrane</location>
        <topology evidence="1">Single-pass membrane protein</topology>
    </subcellularLocation>
</comment>
<feature type="compositionally biased region" description="Low complexity" evidence="7">
    <location>
        <begin position="507"/>
        <end position="518"/>
    </location>
</feature>
<name>A0A0N1NXL5_9EURO</name>
<feature type="domain" description="FAD-binding PCMH-type" evidence="8">
    <location>
        <begin position="1"/>
        <end position="171"/>
    </location>
</feature>
<evidence type="ECO:0000256" key="1">
    <source>
        <dbReference type="ARBA" id="ARBA00004167"/>
    </source>
</evidence>
<keyword evidence="3" id="KW-0812">Transmembrane</keyword>
<gene>
    <name evidence="9" type="ORF">AB675_5898</name>
</gene>
<dbReference type="GeneID" id="28738025"/>
<dbReference type="STRING" id="1664694.A0A0N1NXL5"/>
<dbReference type="Proteomes" id="UP000038010">
    <property type="component" value="Unassembled WGS sequence"/>
</dbReference>
<dbReference type="VEuPathDB" id="FungiDB:AB675_5898"/>
<dbReference type="InterPro" id="IPR036318">
    <property type="entry name" value="FAD-bd_PCMH-like_sf"/>
</dbReference>
<dbReference type="OrthoDB" id="415825at2759"/>